<feature type="transmembrane region" description="Helical" evidence="8">
    <location>
        <begin position="89"/>
        <end position="108"/>
    </location>
</feature>
<dbReference type="Proteomes" id="UP000623129">
    <property type="component" value="Unassembled WGS sequence"/>
</dbReference>
<dbReference type="InterPro" id="IPR011527">
    <property type="entry name" value="ABC1_TM_dom"/>
</dbReference>
<evidence type="ECO:0000313" key="10">
    <source>
        <dbReference type="EMBL" id="KAF3328459.1"/>
    </source>
</evidence>
<evidence type="ECO:0000256" key="7">
    <source>
        <dbReference type="ARBA" id="ARBA00023180"/>
    </source>
</evidence>
<sequence>MGAHNKKSDMEISPSGTRQKRKLHGMFMFADWIDVLLMTLGTIGAVGDGCSTNCLLLFASELINSIGNANATGNNAHNFMKEVEKTCLYFVYLGIAVLVVAFMEGYCWSRTSERQVLRIRYMYLEAILRQEVGFFDSQEATTTEIIESISKDTSLIQEVLSEKVPLFLMHSSMFISGLIFSAYFSWRLSLVAFPLVILLIIPGPYIWKVPPLPLPQIPCRVLNSKFLGTASTWFDQDRLFIHC</sequence>
<dbReference type="AlphaFoldDB" id="A0A833R298"/>
<protein>
    <submittedName>
        <fullName evidence="10">Putative ABC transporter B family member 8</fullName>
    </submittedName>
</protein>
<keyword evidence="11" id="KW-1185">Reference proteome</keyword>
<dbReference type="GO" id="GO:0140359">
    <property type="term" value="F:ABC-type transporter activity"/>
    <property type="evidence" value="ECO:0007669"/>
    <property type="project" value="InterPro"/>
</dbReference>
<dbReference type="GO" id="GO:0016020">
    <property type="term" value="C:membrane"/>
    <property type="evidence" value="ECO:0007669"/>
    <property type="project" value="InterPro"/>
</dbReference>
<evidence type="ECO:0000256" key="8">
    <source>
        <dbReference type="SAM" id="Phobius"/>
    </source>
</evidence>
<keyword evidence="5 8" id="KW-1133">Transmembrane helix</keyword>
<dbReference type="SUPFAM" id="SSF90123">
    <property type="entry name" value="ABC transporter transmembrane region"/>
    <property type="match status" value="1"/>
</dbReference>
<dbReference type="InterPro" id="IPR036640">
    <property type="entry name" value="ABC1_TM_sf"/>
</dbReference>
<dbReference type="GO" id="GO:0005524">
    <property type="term" value="F:ATP binding"/>
    <property type="evidence" value="ECO:0007669"/>
    <property type="project" value="InterPro"/>
</dbReference>
<keyword evidence="6 8" id="KW-0472">Membrane</keyword>
<evidence type="ECO:0000256" key="4">
    <source>
        <dbReference type="ARBA" id="ARBA00022737"/>
    </source>
</evidence>
<dbReference type="Gene3D" id="1.20.1560.10">
    <property type="entry name" value="ABC transporter type 1, transmembrane domain"/>
    <property type="match status" value="1"/>
</dbReference>
<dbReference type="CDD" id="cd18577">
    <property type="entry name" value="ABC_6TM_Pgp_ABCB1_D1_like"/>
    <property type="match status" value="1"/>
</dbReference>
<keyword evidence="4" id="KW-0677">Repeat</keyword>
<keyword evidence="3 8" id="KW-0812">Transmembrane</keyword>
<feature type="transmembrane region" description="Helical" evidence="8">
    <location>
        <begin position="190"/>
        <end position="207"/>
    </location>
</feature>
<evidence type="ECO:0000256" key="2">
    <source>
        <dbReference type="ARBA" id="ARBA00022448"/>
    </source>
</evidence>
<dbReference type="PANTHER" id="PTHR45136">
    <property type="entry name" value="ABC TRANSPORTER DOMAIN-CONTAINING PROTEIN"/>
    <property type="match status" value="1"/>
</dbReference>
<proteinExistence type="inferred from homology"/>
<evidence type="ECO:0000259" key="9">
    <source>
        <dbReference type="PROSITE" id="PS50929"/>
    </source>
</evidence>
<feature type="domain" description="ABC transmembrane type-1" evidence="9">
    <location>
        <begin position="40"/>
        <end position="201"/>
    </location>
</feature>
<reference evidence="10" key="1">
    <citation type="submission" date="2020-01" db="EMBL/GenBank/DDBJ databases">
        <title>Genome sequence of Kobresia littledalei, the first chromosome-level genome in the family Cyperaceae.</title>
        <authorList>
            <person name="Qu G."/>
        </authorList>
    </citation>
    <scope>NUCLEOTIDE SEQUENCE</scope>
    <source>
        <strain evidence="10">C.B.Clarke</strain>
        <tissue evidence="10">Leaf</tissue>
    </source>
</reference>
<comment type="caution">
    <text evidence="10">The sequence shown here is derived from an EMBL/GenBank/DDBJ whole genome shotgun (WGS) entry which is preliminary data.</text>
</comment>
<accession>A0A833R298</accession>
<evidence type="ECO:0000256" key="1">
    <source>
        <dbReference type="ARBA" id="ARBA00007577"/>
    </source>
</evidence>
<evidence type="ECO:0000256" key="5">
    <source>
        <dbReference type="ARBA" id="ARBA00022989"/>
    </source>
</evidence>
<comment type="similarity">
    <text evidence="1">Belongs to the ABC transporter superfamily. ABCB family. Multidrug resistance exporter (TC 3.A.1.201) subfamily.</text>
</comment>
<evidence type="ECO:0000256" key="6">
    <source>
        <dbReference type="ARBA" id="ARBA00023136"/>
    </source>
</evidence>
<evidence type="ECO:0000256" key="3">
    <source>
        <dbReference type="ARBA" id="ARBA00022692"/>
    </source>
</evidence>
<dbReference type="OrthoDB" id="686757at2759"/>
<dbReference type="PROSITE" id="PS50929">
    <property type="entry name" value="ABC_TM1F"/>
    <property type="match status" value="1"/>
</dbReference>
<feature type="transmembrane region" description="Helical" evidence="8">
    <location>
        <begin position="27"/>
        <end position="47"/>
    </location>
</feature>
<gene>
    <name evidence="10" type="ORF">FCM35_KLT07065</name>
</gene>
<keyword evidence="7" id="KW-0325">Glycoprotein</keyword>
<dbReference type="Pfam" id="PF00664">
    <property type="entry name" value="ABC_membrane"/>
    <property type="match status" value="1"/>
</dbReference>
<dbReference type="PANTHER" id="PTHR45136:SF2">
    <property type="entry name" value="ABC TRANSPORTER DOMAIN-CONTAINING PROTEIN"/>
    <property type="match status" value="1"/>
</dbReference>
<organism evidence="10 11">
    <name type="scientific">Carex littledalei</name>
    <dbReference type="NCBI Taxonomy" id="544730"/>
    <lineage>
        <taxon>Eukaryota</taxon>
        <taxon>Viridiplantae</taxon>
        <taxon>Streptophyta</taxon>
        <taxon>Embryophyta</taxon>
        <taxon>Tracheophyta</taxon>
        <taxon>Spermatophyta</taxon>
        <taxon>Magnoliopsida</taxon>
        <taxon>Liliopsida</taxon>
        <taxon>Poales</taxon>
        <taxon>Cyperaceae</taxon>
        <taxon>Cyperoideae</taxon>
        <taxon>Cariceae</taxon>
        <taxon>Carex</taxon>
        <taxon>Carex subgen. Euthyceras</taxon>
    </lineage>
</organism>
<dbReference type="EMBL" id="SWLB01000016">
    <property type="protein sequence ID" value="KAF3328459.1"/>
    <property type="molecule type" value="Genomic_DNA"/>
</dbReference>
<keyword evidence="2" id="KW-0813">Transport</keyword>
<evidence type="ECO:0000313" key="11">
    <source>
        <dbReference type="Proteomes" id="UP000623129"/>
    </source>
</evidence>
<name>A0A833R298_9POAL</name>